<comment type="caution">
    <text evidence="3">The sequence shown here is derived from an EMBL/GenBank/DDBJ whole genome shotgun (WGS) entry which is preliminary data.</text>
</comment>
<dbReference type="Pfam" id="PF13568">
    <property type="entry name" value="OMP_b-brl_2"/>
    <property type="match status" value="1"/>
</dbReference>
<dbReference type="EMBL" id="JBHUIM010000002">
    <property type="protein sequence ID" value="MFD2247068.1"/>
    <property type="molecule type" value="Genomic_DNA"/>
</dbReference>
<accession>A0ABW5D0F9</accession>
<keyword evidence="1" id="KW-0732">Signal</keyword>
<keyword evidence="4" id="KW-1185">Reference proteome</keyword>
<evidence type="ECO:0000256" key="1">
    <source>
        <dbReference type="SAM" id="SignalP"/>
    </source>
</evidence>
<gene>
    <name evidence="3" type="ORF">ACFSKP_12430</name>
</gene>
<protein>
    <submittedName>
        <fullName evidence="3">Porin family protein</fullName>
    </submittedName>
</protein>
<dbReference type="RefSeq" id="WP_250432273.1">
    <property type="nucleotide sequence ID" value="NZ_JALPRR010000006.1"/>
</dbReference>
<sequence>MKQFILSVLFLILCTALQAQDQKLQFGAQAGVNLFDISDDPNQLDSDIGLSWQAGVFARIGDKYYVQPGIELMSNKSKVEREFLTEAVRDDLRIRYFRVPVMLGIKLAENEGMHSAFRIQAGPSFSYAVKVKENDLGYDLSDVRKSVFALNGGIGFDFWAISLDLVYHHGISTIMKTGTSEGKGRAVSLSVGFRI</sequence>
<evidence type="ECO:0000259" key="2">
    <source>
        <dbReference type="Pfam" id="PF13568"/>
    </source>
</evidence>
<proteinExistence type="predicted"/>
<name>A0ABW5D0F9_9BACT</name>
<dbReference type="Proteomes" id="UP001597374">
    <property type="component" value="Unassembled WGS sequence"/>
</dbReference>
<dbReference type="InterPro" id="IPR025665">
    <property type="entry name" value="Beta-barrel_OMP_2"/>
</dbReference>
<reference evidence="4" key="1">
    <citation type="journal article" date="2019" name="Int. J. Syst. Evol. Microbiol.">
        <title>The Global Catalogue of Microorganisms (GCM) 10K type strain sequencing project: providing services to taxonomists for standard genome sequencing and annotation.</title>
        <authorList>
            <consortium name="The Broad Institute Genomics Platform"/>
            <consortium name="The Broad Institute Genome Sequencing Center for Infectious Disease"/>
            <person name="Wu L."/>
            <person name="Ma J."/>
        </authorList>
    </citation>
    <scope>NUCLEOTIDE SEQUENCE [LARGE SCALE GENOMIC DNA]</scope>
    <source>
        <strain evidence="4">CGMCC 4.1782</strain>
    </source>
</reference>
<evidence type="ECO:0000313" key="4">
    <source>
        <dbReference type="Proteomes" id="UP001597374"/>
    </source>
</evidence>
<feature type="chain" id="PRO_5046244086" evidence="1">
    <location>
        <begin position="20"/>
        <end position="195"/>
    </location>
</feature>
<organism evidence="3 4">
    <name type="scientific">Pontibacter ruber</name>
    <dbReference type="NCBI Taxonomy" id="1343895"/>
    <lineage>
        <taxon>Bacteria</taxon>
        <taxon>Pseudomonadati</taxon>
        <taxon>Bacteroidota</taxon>
        <taxon>Cytophagia</taxon>
        <taxon>Cytophagales</taxon>
        <taxon>Hymenobacteraceae</taxon>
        <taxon>Pontibacter</taxon>
    </lineage>
</organism>
<feature type="domain" description="Outer membrane protein beta-barrel" evidence="2">
    <location>
        <begin position="18"/>
        <end position="174"/>
    </location>
</feature>
<feature type="signal peptide" evidence="1">
    <location>
        <begin position="1"/>
        <end position="19"/>
    </location>
</feature>
<evidence type="ECO:0000313" key="3">
    <source>
        <dbReference type="EMBL" id="MFD2247068.1"/>
    </source>
</evidence>